<reference evidence="3" key="1">
    <citation type="journal article" date="2021" name="Nat. Commun.">
        <title>Genetic determinants of endophytism in the Arabidopsis root mycobiome.</title>
        <authorList>
            <person name="Mesny F."/>
            <person name="Miyauchi S."/>
            <person name="Thiergart T."/>
            <person name="Pickel B."/>
            <person name="Atanasova L."/>
            <person name="Karlsson M."/>
            <person name="Huettel B."/>
            <person name="Barry K.W."/>
            <person name="Haridas S."/>
            <person name="Chen C."/>
            <person name="Bauer D."/>
            <person name="Andreopoulos W."/>
            <person name="Pangilinan J."/>
            <person name="LaButti K."/>
            <person name="Riley R."/>
            <person name="Lipzen A."/>
            <person name="Clum A."/>
            <person name="Drula E."/>
            <person name="Henrissat B."/>
            <person name="Kohler A."/>
            <person name="Grigoriev I.V."/>
            <person name="Martin F.M."/>
            <person name="Hacquard S."/>
        </authorList>
    </citation>
    <scope>NUCLEOTIDE SEQUENCE</scope>
    <source>
        <strain evidence="3">MPI-SDFR-AT-0120</strain>
    </source>
</reference>
<proteinExistence type="predicted"/>
<feature type="region of interest" description="Disordered" evidence="2">
    <location>
        <begin position="410"/>
        <end position="447"/>
    </location>
</feature>
<feature type="region of interest" description="Disordered" evidence="2">
    <location>
        <begin position="1181"/>
        <end position="1201"/>
    </location>
</feature>
<feature type="region of interest" description="Disordered" evidence="2">
    <location>
        <begin position="1"/>
        <end position="135"/>
    </location>
</feature>
<dbReference type="EMBL" id="JAGMVJ010000028">
    <property type="protein sequence ID" value="KAH7070056.1"/>
    <property type="molecule type" value="Genomic_DNA"/>
</dbReference>
<evidence type="ECO:0000256" key="1">
    <source>
        <dbReference type="SAM" id="Coils"/>
    </source>
</evidence>
<feature type="compositionally biased region" description="Acidic residues" evidence="2">
    <location>
        <begin position="1133"/>
        <end position="1144"/>
    </location>
</feature>
<dbReference type="InterPro" id="IPR036141">
    <property type="entry name" value="MukF_M_sp"/>
</dbReference>
<feature type="coiled-coil region" evidence="1">
    <location>
        <begin position="292"/>
        <end position="333"/>
    </location>
</feature>
<accession>A0A8K0VS54</accession>
<name>A0A8K0VS54_9PLEO</name>
<feature type="compositionally biased region" description="Low complexity" evidence="2">
    <location>
        <begin position="66"/>
        <end position="99"/>
    </location>
</feature>
<evidence type="ECO:0000256" key="2">
    <source>
        <dbReference type="SAM" id="MobiDB-lite"/>
    </source>
</evidence>
<dbReference type="AlphaFoldDB" id="A0A8K0VS54"/>
<sequence>MEVSTPAKVSDTEGAPPSPQRRKLPAPSTPTSSVRRKMASNAGSASKDAIPPRRPTAASGTATVGARRPAAASTATSSARASTASASKPTSSATSRASTVGSSLNKPPTRPVPGSAARRTGLTAKPTASDAEPELSNTCFAGEDDVAAVNCPLHHHRREATPDFATSCRSLDVTRHPARLTGLIHQDDRHSTHDDYAGSTRHHHQGTCWPREEALCLCASSTSTRACFRRSAASDAEVETRKFGPVKAALAKLGEETPRPDTAPSGPAEMDVETKRRSAQIMQDFFKETNLREQLQEQLGDLNREVDNLQTEKAKLRKQLAEAQAAIAEKDRAIAGGAKAGGAESEHTTLVDEMGKNLKLEEEKQAEATKAAELQQGREWDAEKKKLVEQAAEIAELTKEVATLKTERDALSSKLTEVQRHQTDELRSRDEKVEELSSASHDEALQESSALVDELQSKVTTLQQQHTEELQSKDETIESHLKAREELQTTADLDNERNAHAEALKKNVEELQKRAGDDLLEKEKEITKLQQGETEGTNLIKTEENDELLSADATELEQLKEETEGLRKTITTLEQLAKIRAELNNATQKAETYKAELDNTQEKHSQDLRTLGEDRDAEIESLRADLEGDAKKRLDKLQSECDSLMNASEERVQELEELKKELATLNESSGSASKDLSDALAKYKQAEEERQLADLEARVATLTKDAAAVEELQKPAQNAHDKSQTIITDLQSRHDSLLEDKTSAEDAHARALDALKQDSDSKYKQLLEKTAAEEAHGMSKTIIADLQARHDSLLEEKTAAEDAHTRALDALKEDSESATKQLLGTLQSNLEGAHKNYLDSLHDTHSKALDAQQAEIEQKYASLLDQEKAAALSDKQSALNELATLKKELQDEIDALRSELGSKEEAAVLAEKASLEEDHQAAIALLKEELKEQHEQALSELQSKYDAQQAKFATIEQEHSDAIELLKEEFKAGHSNDVQTLRQQLEAASMDQAHEEAISELMAGMESSQSDAATHAAHAAEIEALKQGNAEHQTGFKDLQSRHDKAVADVETHSQTADRLRQTIAEAAQEAEDRIETMKGEVVRKHLARVEPLEKQNAALSDKIERLEAIIAAGDRVARAAATLGEKRAIDTLAEEDEDEETTSDENTAPGAQISPKANGQPDVVVTQLAAMQETLNQLSDLNNDAIAESSRTAQRLTEQD</sequence>
<dbReference type="Proteomes" id="UP000813461">
    <property type="component" value="Unassembled WGS sequence"/>
</dbReference>
<dbReference type="OrthoDB" id="2289094at2759"/>
<feature type="coiled-coil region" evidence="1">
    <location>
        <begin position="783"/>
        <end position="814"/>
    </location>
</feature>
<dbReference type="SUPFAM" id="SSF140570">
    <property type="entry name" value="MukF C-terminal domain-like"/>
    <property type="match status" value="1"/>
</dbReference>
<feature type="coiled-coil region" evidence="1">
    <location>
        <begin position="868"/>
        <end position="958"/>
    </location>
</feature>
<feature type="coiled-coil region" evidence="1">
    <location>
        <begin position="1050"/>
        <end position="1110"/>
    </location>
</feature>
<feature type="region of interest" description="Disordered" evidence="2">
    <location>
        <begin position="596"/>
        <end position="616"/>
    </location>
</feature>
<gene>
    <name evidence="3" type="ORF">FB567DRAFT_564813</name>
</gene>
<feature type="compositionally biased region" description="Basic and acidic residues" evidence="2">
    <location>
        <begin position="410"/>
        <end position="444"/>
    </location>
</feature>
<comment type="caution">
    <text evidence="3">The sequence shown here is derived from an EMBL/GenBank/DDBJ whole genome shotgun (WGS) entry which is preliminary data.</text>
</comment>
<evidence type="ECO:0000313" key="4">
    <source>
        <dbReference type="Proteomes" id="UP000813461"/>
    </source>
</evidence>
<feature type="coiled-coil region" evidence="1">
    <location>
        <begin position="627"/>
        <end position="712"/>
    </location>
</feature>
<keyword evidence="4" id="KW-1185">Reference proteome</keyword>
<feature type="region of interest" description="Disordered" evidence="2">
    <location>
        <begin position="1130"/>
        <end position="1162"/>
    </location>
</feature>
<evidence type="ECO:0000313" key="3">
    <source>
        <dbReference type="EMBL" id="KAH7070056.1"/>
    </source>
</evidence>
<organism evidence="3 4">
    <name type="scientific">Paraphoma chrysanthemicola</name>
    <dbReference type="NCBI Taxonomy" id="798071"/>
    <lineage>
        <taxon>Eukaryota</taxon>
        <taxon>Fungi</taxon>
        <taxon>Dikarya</taxon>
        <taxon>Ascomycota</taxon>
        <taxon>Pezizomycotina</taxon>
        <taxon>Dothideomycetes</taxon>
        <taxon>Pleosporomycetidae</taxon>
        <taxon>Pleosporales</taxon>
        <taxon>Pleosporineae</taxon>
        <taxon>Phaeosphaeriaceae</taxon>
        <taxon>Paraphoma</taxon>
    </lineage>
</organism>
<keyword evidence="1" id="KW-0175">Coiled coil</keyword>
<protein>
    <submittedName>
        <fullName evidence="3">Uncharacterized protein</fullName>
    </submittedName>
</protein>
<feature type="compositionally biased region" description="Polar residues" evidence="2">
    <location>
        <begin position="1190"/>
        <end position="1201"/>
    </location>
</feature>